<dbReference type="SUPFAM" id="SSF47203">
    <property type="entry name" value="Acyl-CoA dehydrogenase C-terminal domain-like"/>
    <property type="match status" value="1"/>
</dbReference>
<dbReference type="InterPro" id="IPR046373">
    <property type="entry name" value="Acyl-CoA_Oxase/DH_mid-dom_sf"/>
</dbReference>
<organism evidence="11">
    <name type="scientific">Pseudomonas helleri</name>
    <dbReference type="NCBI Taxonomy" id="1608996"/>
    <lineage>
        <taxon>Bacteria</taxon>
        <taxon>Pseudomonadati</taxon>
        <taxon>Pseudomonadota</taxon>
        <taxon>Gammaproteobacteria</taxon>
        <taxon>Pseudomonadales</taxon>
        <taxon>Pseudomonadaceae</taxon>
        <taxon>Pseudomonas</taxon>
    </lineage>
</organism>
<comment type="cofactor">
    <cofactor evidence="1 6">
        <name>FAD</name>
        <dbReference type="ChEBI" id="CHEBI:57692"/>
    </cofactor>
</comment>
<dbReference type="InterPro" id="IPR037069">
    <property type="entry name" value="AcylCoA_DH/ox_N_sf"/>
</dbReference>
<dbReference type="Proteomes" id="UP000713985">
    <property type="component" value="Unassembled WGS sequence"/>
</dbReference>
<evidence type="ECO:0000313" key="10">
    <source>
        <dbReference type="EMBL" id="MQT27632.1"/>
    </source>
</evidence>
<dbReference type="EMBL" id="WIVT01000030">
    <property type="protein sequence ID" value="MQU18589.1"/>
    <property type="molecule type" value="Genomic_DNA"/>
</dbReference>
<feature type="domain" description="Acyl-CoA dehydrogenase/oxidase C-terminal" evidence="7">
    <location>
        <begin position="238"/>
        <end position="386"/>
    </location>
</feature>
<dbReference type="Pfam" id="PF00441">
    <property type="entry name" value="Acyl-CoA_dh_1"/>
    <property type="match status" value="1"/>
</dbReference>
<dbReference type="Pfam" id="PF02770">
    <property type="entry name" value="Acyl-CoA_dh_M"/>
    <property type="match status" value="1"/>
</dbReference>
<dbReference type="Proteomes" id="UP000437970">
    <property type="component" value="Unassembled WGS sequence"/>
</dbReference>
<dbReference type="Gene3D" id="1.20.140.10">
    <property type="entry name" value="Butyryl-CoA Dehydrogenase, subunit A, domain 3"/>
    <property type="match status" value="1"/>
</dbReference>
<evidence type="ECO:0000256" key="6">
    <source>
        <dbReference type="RuleBase" id="RU362125"/>
    </source>
</evidence>
<name>A0A6A7Z1M7_9PSED</name>
<proteinExistence type="inferred from homology"/>
<protein>
    <submittedName>
        <fullName evidence="11">Acyl-CoA dehydrogenase</fullName>
    </submittedName>
</protein>
<comment type="similarity">
    <text evidence="2 6">Belongs to the acyl-CoA dehydrogenase family.</text>
</comment>
<dbReference type="InterPro" id="IPR052161">
    <property type="entry name" value="Mycobact_Acyl-CoA_DH"/>
</dbReference>
<sequence length="394" mass="43652">MNTGFSAADEQFRQQVAAWMQQHLRGEFEALRFRGGPGDEDFAPDQRKAWEQVVASGGWIGAGWSTEHGGRGLSINQQVIFYEEYARAGGPGRMGHIGEGLVGPTIAAFGTPEQQQRFLPPILAGKHFWCQGYSEPGAGSDLANIKTRASLDPHSHQWLINGQKVWTSLAHESDWCFVLARTEVGSVGHRGLSFLLVPMDQPGIRVQPIRQMTGTSEFNEVFFDQAHTSADNLIGQPGDGWKIAMALLGFERGVSTLGQQMQFQNELDEVVRIAKHNGAAQDPILRQRIARAWSGLRVLRYNSLRMLSGVQDGSLRPEATIYKLAWSSWHLELGKLAMDVLGPEAELLESGPYQLTRLQALFLFTRADTIYGGSSEIQRNIIAERALGMPREAR</sequence>
<gene>
    <name evidence="12" type="ORF">GHN41_19355</name>
    <name evidence="11" type="ORF">GHN86_16665</name>
    <name evidence="10" type="ORF">GHN94_17610</name>
    <name evidence="13" type="ORF">GHO29_18015</name>
</gene>
<evidence type="ECO:0000256" key="3">
    <source>
        <dbReference type="ARBA" id="ARBA00022630"/>
    </source>
</evidence>
<dbReference type="InterPro" id="IPR013786">
    <property type="entry name" value="AcylCoA_DH/ox_N"/>
</dbReference>
<dbReference type="Gene3D" id="2.40.110.10">
    <property type="entry name" value="Butyryl-CoA Dehydrogenase, subunit A, domain 2"/>
    <property type="match status" value="1"/>
</dbReference>
<feature type="domain" description="Acyl-CoA dehydrogenase/oxidase N-terminal" evidence="9">
    <location>
        <begin position="8"/>
        <end position="126"/>
    </location>
</feature>
<dbReference type="InterPro" id="IPR009075">
    <property type="entry name" value="AcylCo_DH/oxidase_C"/>
</dbReference>
<reference evidence="14 15" key="1">
    <citation type="submission" date="2019-10" db="EMBL/GenBank/DDBJ databases">
        <title>Evaluation of single-gene subtyping targets for Pseudomonas.</title>
        <authorList>
            <person name="Reichler S.J."/>
            <person name="Orsi R.H."/>
            <person name="Wiedmann M."/>
            <person name="Martin N.H."/>
            <person name="Murphy S.I."/>
        </authorList>
    </citation>
    <scope>NUCLEOTIDE SEQUENCE</scope>
    <source>
        <strain evidence="10 16">FSL R10-0802</strain>
        <strain evidence="12 15">FSL R10-1594</strain>
        <strain evidence="13 14">FSL R10-1984</strain>
        <strain evidence="11">FSL R10-2339</strain>
    </source>
</reference>
<dbReference type="EMBL" id="WIWC01000030">
    <property type="protein sequence ID" value="MQT81687.1"/>
    <property type="molecule type" value="Genomic_DNA"/>
</dbReference>
<evidence type="ECO:0000256" key="4">
    <source>
        <dbReference type="ARBA" id="ARBA00022827"/>
    </source>
</evidence>
<dbReference type="InterPro" id="IPR006091">
    <property type="entry name" value="Acyl-CoA_Oxase/DH_mid-dom"/>
</dbReference>
<dbReference type="GO" id="GO:0005886">
    <property type="term" value="C:plasma membrane"/>
    <property type="evidence" value="ECO:0007669"/>
    <property type="project" value="TreeGrafter"/>
</dbReference>
<dbReference type="EMBL" id="WIWP01000038">
    <property type="protein sequence ID" value="MQT27632.1"/>
    <property type="molecule type" value="Genomic_DNA"/>
</dbReference>
<evidence type="ECO:0000256" key="1">
    <source>
        <dbReference type="ARBA" id="ARBA00001974"/>
    </source>
</evidence>
<evidence type="ECO:0000313" key="16">
    <source>
        <dbReference type="Proteomes" id="UP000713985"/>
    </source>
</evidence>
<evidence type="ECO:0000313" key="15">
    <source>
        <dbReference type="Proteomes" id="UP000443000"/>
    </source>
</evidence>
<keyword evidence="4 6" id="KW-0274">FAD</keyword>
<dbReference type="PANTHER" id="PTHR43292">
    <property type="entry name" value="ACYL-COA DEHYDROGENASE"/>
    <property type="match status" value="1"/>
</dbReference>
<dbReference type="InterPro" id="IPR036250">
    <property type="entry name" value="AcylCo_DH-like_C"/>
</dbReference>
<evidence type="ECO:0000313" key="14">
    <source>
        <dbReference type="Proteomes" id="UP000437970"/>
    </source>
</evidence>
<evidence type="ECO:0000259" key="8">
    <source>
        <dbReference type="Pfam" id="PF02770"/>
    </source>
</evidence>
<dbReference type="EMBL" id="WIVW01000030">
    <property type="protein sequence ID" value="MQU28374.1"/>
    <property type="molecule type" value="Genomic_DNA"/>
</dbReference>
<comment type="caution">
    <text evidence="11">The sequence shown here is derived from an EMBL/GenBank/DDBJ whole genome shotgun (WGS) entry which is preliminary data.</text>
</comment>
<dbReference type="GO" id="GO:0016627">
    <property type="term" value="F:oxidoreductase activity, acting on the CH-CH group of donors"/>
    <property type="evidence" value="ECO:0007669"/>
    <property type="project" value="InterPro"/>
</dbReference>
<dbReference type="GO" id="GO:0050660">
    <property type="term" value="F:flavin adenine dinucleotide binding"/>
    <property type="evidence" value="ECO:0007669"/>
    <property type="project" value="InterPro"/>
</dbReference>
<keyword evidence="16" id="KW-1185">Reference proteome</keyword>
<dbReference type="Pfam" id="PF02771">
    <property type="entry name" value="Acyl-CoA_dh_N"/>
    <property type="match status" value="1"/>
</dbReference>
<evidence type="ECO:0000259" key="7">
    <source>
        <dbReference type="Pfam" id="PF00441"/>
    </source>
</evidence>
<dbReference type="PANTHER" id="PTHR43292:SF3">
    <property type="entry name" value="ACYL-COA DEHYDROGENASE FADE29"/>
    <property type="match status" value="1"/>
</dbReference>
<evidence type="ECO:0000313" key="11">
    <source>
        <dbReference type="EMBL" id="MQT81687.1"/>
    </source>
</evidence>
<dbReference type="SUPFAM" id="SSF56645">
    <property type="entry name" value="Acyl-CoA dehydrogenase NM domain-like"/>
    <property type="match status" value="1"/>
</dbReference>
<dbReference type="InterPro" id="IPR009100">
    <property type="entry name" value="AcylCoA_DH/oxidase_NM_dom_sf"/>
</dbReference>
<dbReference type="Proteomes" id="UP000443000">
    <property type="component" value="Unassembled WGS sequence"/>
</dbReference>
<dbReference type="OrthoDB" id="9769473at2"/>
<keyword evidence="3 6" id="KW-0285">Flavoprotein</keyword>
<keyword evidence="5 6" id="KW-0560">Oxidoreductase</keyword>
<evidence type="ECO:0000313" key="13">
    <source>
        <dbReference type="EMBL" id="MQU28374.1"/>
    </source>
</evidence>
<evidence type="ECO:0000256" key="2">
    <source>
        <dbReference type="ARBA" id="ARBA00009347"/>
    </source>
</evidence>
<evidence type="ECO:0000313" key="12">
    <source>
        <dbReference type="EMBL" id="MQU18589.1"/>
    </source>
</evidence>
<accession>A0A6A7Z1M7</accession>
<dbReference type="RefSeq" id="WP_153381083.1">
    <property type="nucleotide sequence ID" value="NZ_JBITTT010000019.1"/>
</dbReference>
<evidence type="ECO:0000259" key="9">
    <source>
        <dbReference type="Pfam" id="PF02771"/>
    </source>
</evidence>
<evidence type="ECO:0000256" key="5">
    <source>
        <dbReference type="ARBA" id="ARBA00023002"/>
    </source>
</evidence>
<feature type="domain" description="Acyl-CoA oxidase/dehydrogenase middle" evidence="8">
    <location>
        <begin position="130"/>
        <end position="225"/>
    </location>
</feature>
<dbReference type="Gene3D" id="1.10.540.10">
    <property type="entry name" value="Acyl-CoA dehydrogenase/oxidase, N-terminal domain"/>
    <property type="match status" value="1"/>
</dbReference>
<dbReference type="AlphaFoldDB" id="A0A6A7Z1M7"/>